<evidence type="ECO:0000313" key="1">
    <source>
        <dbReference type="EMBL" id="SLM17680.1"/>
    </source>
</evidence>
<protein>
    <recommendedName>
        <fullName evidence="2">Toxin-antitoxin system, toxin component, RelE family</fullName>
    </recommendedName>
</protein>
<name>A0A3P3XN27_9SPIR</name>
<organism evidence="1">
    <name type="scientific">uncultured spirochete</name>
    <dbReference type="NCBI Taxonomy" id="156406"/>
    <lineage>
        <taxon>Bacteria</taxon>
        <taxon>Pseudomonadati</taxon>
        <taxon>Spirochaetota</taxon>
        <taxon>Spirochaetia</taxon>
        <taxon>Spirochaetales</taxon>
        <taxon>environmental samples</taxon>
    </lineage>
</organism>
<proteinExistence type="predicted"/>
<dbReference type="EMBL" id="FWDO01000004">
    <property type="protein sequence ID" value="SLM17680.1"/>
    <property type="molecule type" value="Genomic_DNA"/>
</dbReference>
<accession>A0A3P3XN27</accession>
<sequence length="39" mass="4539">MILFVLTNGFPKKTEKIPKEEIEVCKRRTQDYLARGSKA</sequence>
<dbReference type="AlphaFoldDB" id="A0A3P3XN27"/>
<reference evidence="1" key="1">
    <citation type="submission" date="2017-02" db="EMBL/GenBank/DDBJ databases">
        <authorList>
            <person name="Regsiter A."/>
            <person name="William W."/>
        </authorList>
    </citation>
    <scope>NUCLEOTIDE SEQUENCE</scope>
    <source>
        <strain evidence="1">BdmA 4</strain>
    </source>
</reference>
<gene>
    <name evidence="1" type="ORF">SPIRO4BDMA_40249</name>
</gene>
<evidence type="ECO:0008006" key="2">
    <source>
        <dbReference type="Google" id="ProtNLM"/>
    </source>
</evidence>